<comment type="catalytic activity">
    <reaction evidence="1 7">
        <text>L-alanine = D-alanine</text>
        <dbReference type="Rhea" id="RHEA:20249"/>
        <dbReference type="ChEBI" id="CHEBI:57416"/>
        <dbReference type="ChEBI" id="CHEBI:57972"/>
        <dbReference type="EC" id="5.1.1.1"/>
    </reaction>
</comment>
<organism evidence="9 10">
    <name type="scientific">Inquilinus ginsengisoli</name>
    <dbReference type="NCBI Taxonomy" id="363840"/>
    <lineage>
        <taxon>Bacteria</taxon>
        <taxon>Pseudomonadati</taxon>
        <taxon>Pseudomonadota</taxon>
        <taxon>Alphaproteobacteria</taxon>
        <taxon>Rhodospirillales</taxon>
        <taxon>Rhodospirillaceae</taxon>
        <taxon>Inquilinus</taxon>
    </lineage>
</organism>
<dbReference type="InterPro" id="IPR020622">
    <property type="entry name" value="Ala_racemase_pyridoxalP-BS"/>
</dbReference>
<sequence>MHSPLPDLSGATLTVDLGAIRDNWRTLRGRLGRTACAAVLKADAYGLGADRVAPVLAAAGCRHFFVAHLEEGIALRPHVPEAAEISVLHGLMPGCEDIALAHNLTPVLNSLEQVEAWAALARRRETRLPAALQLDTGMSRMGLAPAELDRIAAEPHRLDGIDLRLVMSHLACAEQPDNSANGMQRLRFDVARRRLPAAPASLANSSAIFLGPTFHYDLARPGAALYGLAPTIGAPNPLHQVVRLQARVVQTRIIAAGDAVGYGLHFRADGPRRIATLAVGYADGFPRSLGHRGAAAYLGDVALPVVGAVSMDSITLDASALPEGALRPGTLVDLIGPHRSVDGLAAEAGTIGYEILSRFGRRFRRDHVDAAPAASSPVLVLEGVPS</sequence>
<dbReference type="SMART" id="SM01005">
    <property type="entry name" value="Ala_racemase_C"/>
    <property type="match status" value="1"/>
</dbReference>
<comment type="caution">
    <text evidence="9">The sequence shown here is derived from an EMBL/GenBank/DDBJ whole genome shotgun (WGS) entry which is preliminary data.</text>
</comment>
<comment type="pathway">
    <text evidence="7">Amino-acid biosynthesis; D-alanine biosynthesis; D-alanine from L-alanine: step 1/1.</text>
</comment>
<feature type="modified residue" description="N6-(pyridoxal phosphate)lysine" evidence="7">
    <location>
        <position position="41"/>
    </location>
</feature>
<dbReference type="Gene3D" id="2.40.37.10">
    <property type="entry name" value="Lyase, Ornithine Decarboxylase, Chain A, domain 1"/>
    <property type="match status" value="1"/>
</dbReference>
<evidence type="ECO:0000313" key="10">
    <source>
        <dbReference type="Proteomes" id="UP001262410"/>
    </source>
</evidence>
<dbReference type="InterPro" id="IPR029066">
    <property type="entry name" value="PLP-binding_barrel"/>
</dbReference>
<dbReference type="Pfam" id="PF01168">
    <property type="entry name" value="Ala_racemase_N"/>
    <property type="match status" value="1"/>
</dbReference>
<comment type="similarity">
    <text evidence="3 7">Belongs to the alanine racemase family.</text>
</comment>
<dbReference type="PANTHER" id="PTHR30511:SF0">
    <property type="entry name" value="ALANINE RACEMASE, CATABOLIC-RELATED"/>
    <property type="match status" value="1"/>
</dbReference>
<dbReference type="SUPFAM" id="SSF50621">
    <property type="entry name" value="Alanine racemase C-terminal domain-like"/>
    <property type="match status" value="1"/>
</dbReference>
<dbReference type="PANTHER" id="PTHR30511">
    <property type="entry name" value="ALANINE RACEMASE"/>
    <property type="match status" value="1"/>
</dbReference>
<reference evidence="9 10" key="1">
    <citation type="submission" date="2023-07" db="EMBL/GenBank/DDBJ databases">
        <title>Sorghum-associated microbial communities from plants grown in Nebraska, USA.</title>
        <authorList>
            <person name="Schachtman D."/>
        </authorList>
    </citation>
    <scope>NUCLEOTIDE SEQUENCE [LARGE SCALE GENOMIC DNA]</scope>
    <source>
        <strain evidence="9 10">584</strain>
    </source>
</reference>
<evidence type="ECO:0000256" key="6">
    <source>
        <dbReference type="ARBA" id="ARBA00023235"/>
    </source>
</evidence>
<dbReference type="InterPro" id="IPR000821">
    <property type="entry name" value="Ala_racemase"/>
</dbReference>
<dbReference type="Gene3D" id="3.20.20.10">
    <property type="entry name" value="Alanine racemase"/>
    <property type="match status" value="1"/>
</dbReference>
<gene>
    <name evidence="9" type="ORF">E9232_005421</name>
</gene>
<feature type="active site" description="Proton acceptor; specific for D-alanine" evidence="7">
    <location>
        <position position="41"/>
    </location>
</feature>
<dbReference type="SUPFAM" id="SSF51419">
    <property type="entry name" value="PLP-binding barrel"/>
    <property type="match status" value="1"/>
</dbReference>
<feature type="binding site" evidence="7">
    <location>
        <position position="140"/>
    </location>
    <ligand>
        <name>substrate</name>
    </ligand>
</feature>
<dbReference type="Pfam" id="PF00842">
    <property type="entry name" value="Ala_racemase_C"/>
    <property type="match status" value="1"/>
</dbReference>
<dbReference type="EMBL" id="JAVDPW010000010">
    <property type="protein sequence ID" value="MDR6292876.1"/>
    <property type="molecule type" value="Genomic_DNA"/>
</dbReference>
<dbReference type="Proteomes" id="UP001262410">
    <property type="component" value="Unassembled WGS sequence"/>
</dbReference>
<evidence type="ECO:0000256" key="3">
    <source>
        <dbReference type="ARBA" id="ARBA00007880"/>
    </source>
</evidence>
<evidence type="ECO:0000256" key="5">
    <source>
        <dbReference type="ARBA" id="ARBA00022898"/>
    </source>
</evidence>
<proteinExistence type="inferred from homology"/>
<dbReference type="RefSeq" id="WP_309799361.1">
    <property type="nucleotide sequence ID" value="NZ_JAVDPW010000010.1"/>
</dbReference>
<comment type="cofactor">
    <cofactor evidence="2 7">
        <name>pyridoxal 5'-phosphate</name>
        <dbReference type="ChEBI" id="CHEBI:597326"/>
    </cofactor>
</comment>
<dbReference type="GO" id="GO:0008784">
    <property type="term" value="F:alanine racemase activity"/>
    <property type="evidence" value="ECO:0007669"/>
    <property type="project" value="UniProtKB-EC"/>
</dbReference>
<evidence type="ECO:0000256" key="7">
    <source>
        <dbReference type="HAMAP-Rule" id="MF_01201"/>
    </source>
</evidence>
<keyword evidence="6 7" id="KW-0413">Isomerase</keyword>
<dbReference type="InterPro" id="IPR009006">
    <property type="entry name" value="Ala_racemase/Decarboxylase_C"/>
</dbReference>
<dbReference type="NCBIfam" id="TIGR00492">
    <property type="entry name" value="alr"/>
    <property type="match status" value="1"/>
</dbReference>
<dbReference type="InterPro" id="IPR011079">
    <property type="entry name" value="Ala_racemase_C"/>
</dbReference>
<protein>
    <recommendedName>
        <fullName evidence="4 7">Alanine racemase</fullName>
        <ecNumber evidence="4 7">5.1.1.1</ecNumber>
    </recommendedName>
</protein>
<dbReference type="CDD" id="cd00430">
    <property type="entry name" value="PLPDE_III_AR"/>
    <property type="match status" value="1"/>
</dbReference>
<keyword evidence="5 7" id="KW-0663">Pyridoxal phosphate</keyword>
<evidence type="ECO:0000256" key="4">
    <source>
        <dbReference type="ARBA" id="ARBA00013089"/>
    </source>
</evidence>
<evidence type="ECO:0000313" key="9">
    <source>
        <dbReference type="EMBL" id="MDR6292876.1"/>
    </source>
</evidence>
<keyword evidence="10" id="KW-1185">Reference proteome</keyword>
<dbReference type="PROSITE" id="PS00395">
    <property type="entry name" value="ALANINE_RACEMASE"/>
    <property type="match status" value="1"/>
</dbReference>
<dbReference type="EC" id="5.1.1.1" evidence="4 7"/>
<dbReference type="InterPro" id="IPR001608">
    <property type="entry name" value="Ala_racemase_N"/>
</dbReference>
<accession>A0ABU1JW75</accession>
<evidence type="ECO:0000256" key="2">
    <source>
        <dbReference type="ARBA" id="ARBA00001933"/>
    </source>
</evidence>
<dbReference type="PRINTS" id="PR00992">
    <property type="entry name" value="ALARACEMASE"/>
</dbReference>
<evidence type="ECO:0000259" key="8">
    <source>
        <dbReference type="SMART" id="SM01005"/>
    </source>
</evidence>
<name>A0ABU1JW75_9PROT</name>
<feature type="active site" description="Proton acceptor; specific for L-alanine" evidence="7">
    <location>
        <position position="262"/>
    </location>
</feature>
<feature type="binding site" evidence="7">
    <location>
        <position position="311"/>
    </location>
    <ligand>
        <name>substrate</name>
    </ligand>
</feature>
<dbReference type="HAMAP" id="MF_01201">
    <property type="entry name" value="Ala_racemase"/>
    <property type="match status" value="1"/>
</dbReference>
<comment type="function">
    <text evidence="7">Catalyzes the interconversion of L-alanine and D-alanine. May also act on other amino acids.</text>
</comment>
<evidence type="ECO:0000256" key="1">
    <source>
        <dbReference type="ARBA" id="ARBA00000316"/>
    </source>
</evidence>
<feature type="domain" description="Alanine racemase C-terminal" evidence="8">
    <location>
        <begin position="241"/>
        <end position="368"/>
    </location>
</feature>